<dbReference type="PANTHER" id="PTHR43207:SF4">
    <property type="entry name" value="AROGENATE DEHYDROGENASE 2, CHLOROPLASTIC"/>
    <property type="match status" value="1"/>
</dbReference>
<evidence type="ECO:0000259" key="2">
    <source>
        <dbReference type="PROSITE" id="PS51176"/>
    </source>
</evidence>
<keyword evidence="1" id="KW-0560">Oxidoreductase</keyword>
<dbReference type="Pfam" id="PF03807">
    <property type="entry name" value="F420_oxidored"/>
    <property type="match status" value="1"/>
</dbReference>
<evidence type="ECO:0000313" key="3">
    <source>
        <dbReference type="EMBL" id="KAJ4835512.1"/>
    </source>
</evidence>
<accession>A0A9Q0FQ29</accession>
<gene>
    <name evidence="3" type="primary">TYRAAT2_2</name>
    <name evidence="3" type="ORF">Tsubulata_023279</name>
</gene>
<dbReference type="SUPFAM" id="SSF51735">
    <property type="entry name" value="NAD(P)-binding Rossmann-fold domains"/>
    <property type="match status" value="1"/>
</dbReference>
<comment type="caution">
    <text evidence="3">The sequence shown here is derived from an EMBL/GenBank/DDBJ whole genome shotgun (WGS) entry which is preliminary data.</text>
</comment>
<protein>
    <submittedName>
        <fullName evidence="3">Arogenate dehydrogenase 2, chloroplastic</fullName>
    </submittedName>
</protein>
<sequence length="341" mass="38692">MLPLSYRTCCIFPPSHYFLSPLSSSSSSISFPFPPKPHHHLPLRIRAPDDAAQPYYYGALRHEHIESQPLKIAIIGFGNFGQFLAKAFSRHGHTLLAHSRTNHSEVAKSLGVTFYTGPHDLCESHPDVVVLCTSILSAEEVMKSFPFKSLKRNTLIVDVLSVKQYAKYLLLKYLPTELDVLCTHPMFGPKSGKDTWKDLAFMYDKVRIGEDEESVSSCEKFIDIFAREGCRMLEMSCEEHDKYAAGSQFVTHTIGRVLQRYGLESSPLDTKGCETLLNLVENTSRDSYELYYGLFLYNQNALEQLERLDVAFEAVKKQLFGQLRQVYRKQLFGDSVEGPNA</sequence>
<reference evidence="3" key="1">
    <citation type="submission" date="2022-02" db="EMBL/GenBank/DDBJ databases">
        <authorList>
            <person name="Henning P.M."/>
            <person name="McCubbin A.G."/>
            <person name="Shore J.S."/>
        </authorList>
    </citation>
    <scope>NUCLEOTIDE SEQUENCE</scope>
    <source>
        <strain evidence="3">F60SS</strain>
        <tissue evidence="3">Leaves</tissue>
    </source>
</reference>
<dbReference type="InterPro" id="IPR012070">
    <property type="entry name" value="Arogenate_DH_2"/>
</dbReference>
<dbReference type="Pfam" id="PF26213">
    <property type="entry name" value="TYRAAT1_C"/>
    <property type="match status" value="1"/>
</dbReference>
<dbReference type="Proteomes" id="UP001141552">
    <property type="component" value="Unassembled WGS sequence"/>
</dbReference>
<feature type="domain" description="Prephenate/arogenate dehydrogenase" evidence="2">
    <location>
        <begin position="70"/>
        <end position="341"/>
    </location>
</feature>
<dbReference type="InterPro" id="IPR003099">
    <property type="entry name" value="Prephen_DH"/>
</dbReference>
<dbReference type="AlphaFoldDB" id="A0A9Q0FQ29"/>
<evidence type="ECO:0000313" key="4">
    <source>
        <dbReference type="Proteomes" id="UP001141552"/>
    </source>
</evidence>
<evidence type="ECO:0000256" key="1">
    <source>
        <dbReference type="ARBA" id="ARBA00023002"/>
    </source>
</evidence>
<dbReference type="PANTHER" id="PTHR43207">
    <property type="entry name" value="AROGENATE DEHYDROGENASE-RELATED"/>
    <property type="match status" value="1"/>
</dbReference>
<dbReference type="PROSITE" id="PS51176">
    <property type="entry name" value="PDH_ADH"/>
    <property type="match status" value="1"/>
</dbReference>
<dbReference type="OrthoDB" id="2414662at2759"/>
<organism evidence="3 4">
    <name type="scientific">Turnera subulata</name>
    <dbReference type="NCBI Taxonomy" id="218843"/>
    <lineage>
        <taxon>Eukaryota</taxon>
        <taxon>Viridiplantae</taxon>
        <taxon>Streptophyta</taxon>
        <taxon>Embryophyta</taxon>
        <taxon>Tracheophyta</taxon>
        <taxon>Spermatophyta</taxon>
        <taxon>Magnoliopsida</taxon>
        <taxon>eudicotyledons</taxon>
        <taxon>Gunneridae</taxon>
        <taxon>Pentapetalae</taxon>
        <taxon>rosids</taxon>
        <taxon>fabids</taxon>
        <taxon>Malpighiales</taxon>
        <taxon>Passifloraceae</taxon>
        <taxon>Turnera</taxon>
    </lineage>
</organism>
<dbReference type="GO" id="GO:0006571">
    <property type="term" value="P:tyrosine biosynthetic process"/>
    <property type="evidence" value="ECO:0007669"/>
    <property type="project" value="InterPro"/>
</dbReference>
<name>A0A9Q0FQ29_9ROSI</name>
<dbReference type="Gene3D" id="3.40.50.720">
    <property type="entry name" value="NAD(P)-binding Rossmann-like Domain"/>
    <property type="match status" value="1"/>
</dbReference>
<proteinExistence type="predicted"/>
<dbReference type="GO" id="GO:0004665">
    <property type="term" value="F:prephenate dehydrogenase (NADP+) activity"/>
    <property type="evidence" value="ECO:0007669"/>
    <property type="project" value="InterPro"/>
</dbReference>
<dbReference type="PIRSF" id="PIRSF036577">
    <property type="entry name" value="PDH_ADH_plant"/>
    <property type="match status" value="1"/>
</dbReference>
<dbReference type="EMBL" id="JAKUCV010004386">
    <property type="protein sequence ID" value="KAJ4835512.1"/>
    <property type="molecule type" value="Genomic_DNA"/>
</dbReference>
<dbReference type="InterPro" id="IPR036291">
    <property type="entry name" value="NAD(P)-bd_dom_sf"/>
</dbReference>
<dbReference type="GO" id="GO:0033730">
    <property type="term" value="F:arogenate dehydrogenase (NADP+) activity"/>
    <property type="evidence" value="ECO:0007669"/>
    <property type="project" value="InterPro"/>
</dbReference>
<dbReference type="InterPro" id="IPR028939">
    <property type="entry name" value="P5C_Rdtase_cat_N"/>
</dbReference>
<dbReference type="GO" id="GO:0008977">
    <property type="term" value="F:prephenate dehydrogenase (NAD+) activity"/>
    <property type="evidence" value="ECO:0007669"/>
    <property type="project" value="InterPro"/>
</dbReference>
<dbReference type="InterPro" id="IPR045011">
    <property type="entry name" value="TYRAAT1/2"/>
</dbReference>
<reference evidence="3" key="2">
    <citation type="journal article" date="2023" name="Plants (Basel)">
        <title>Annotation of the Turnera subulata (Passifloraceae) Draft Genome Reveals the S-Locus Evolved after the Divergence of Turneroideae from Passifloroideae in a Stepwise Manner.</title>
        <authorList>
            <person name="Henning P.M."/>
            <person name="Roalson E.H."/>
            <person name="Mir W."/>
            <person name="McCubbin A.G."/>
            <person name="Shore J.S."/>
        </authorList>
    </citation>
    <scope>NUCLEOTIDE SEQUENCE</scope>
    <source>
        <strain evidence="3">F60SS</strain>
    </source>
</reference>
<dbReference type="InterPro" id="IPR059064">
    <property type="entry name" value="TYRAAT2_C"/>
</dbReference>
<keyword evidence="4" id="KW-1185">Reference proteome</keyword>